<evidence type="ECO:0000256" key="3">
    <source>
        <dbReference type="ARBA" id="ARBA00022475"/>
    </source>
</evidence>
<keyword evidence="2" id="KW-0813">Transport</keyword>
<evidence type="ECO:0000256" key="6">
    <source>
        <dbReference type="ARBA" id="ARBA00023065"/>
    </source>
</evidence>
<reference evidence="15 16" key="1">
    <citation type="submission" date="2015-09" db="EMBL/GenBank/DDBJ databases">
        <title>Atta colombica WGS genome.</title>
        <authorList>
            <person name="Nygaard S."/>
            <person name="Hu H."/>
            <person name="Boomsma J."/>
            <person name="Zhang G."/>
        </authorList>
    </citation>
    <scope>NUCLEOTIDE SEQUENCE [LARGE SCALE GENOMIC DNA]</scope>
    <source>
        <strain evidence="15">Treedump-2</strain>
        <tissue evidence="15">Whole body</tissue>
    </source>
</reference>
<keyword evidence="7 12" id="KW-0472">Membrane</keyword>
<keyword evidence="3" id="KW-1003">Cell membrane</keyword>
<evidence type="ECO:0000313" key="15">
    <source>
        <dbReference type="EMBL" id="KYM81009.1"/>
    </source>
</evidence>
<evidence type="ECO:0000259" key="14">
    <source>
        <dbReference type="Pfam" id="PF10613"/>
    </source>
</evidence>
<dbReference type="GO" id="GO:0015276">
    <property type="term" value="F:ligand-gated monoatomic ion channel activity"/>
    <property type="evidence" value="ECO:0007669"/>
    <property type="project" value="InterPro"/>
</dbReference>
<keyword evidence="8 15" id="KW-0675">Receptor</keyword>
<dbReference type="GO" id="GO:0005886">
    <property type="term" value="C:plasma membrane"/>
    <property type="evidence" value="ECO:0007669"/>
    <property type="project" value="UniProtKB-SubCell"/>
</dbReference>
<comment type="subcellular location">
    <subcellularLocation>
        <location evidence="1">Cell membrane</location>
        <topology evidence="1">Multi-pass membrane protein</topology>
    </subcellularLocation>
</comment>
<feature type="transmembrane region" description="Helical" evidence="12">
    <location>
        <begin position="578"/>
        <end position="598"/>
    </location>
</feature>
<keyword evidence="5 12" id="KW-1133">Transmembrane helix</keyword>
<dbReference type="SUPFAM" id="SSF53850">
    <property type="entry name" value="Periplasmic binding protein-like II"/>
    <property type="match status" value="1"/>
</dbReference>
<evidence type="ECO:0000256" key="12">
    <source>
        <dbReference type="SAM" id="Phobius"/>
    </source>
</evidence>
<keyword evidence="6" id="KW-0406">Ion transport</keyword>
<keyword evidence="13" id="KW-0732">Signal</keyword>
<dbReference type="PANTHER" id="PTHR42643">
    <property type="entry name" value="IONOTROPIC RECEPTOR 20A-RELATED"/>
    <property type="match status" value="1"/>
</dbReference>
<evidence type="ECO:0000256" key="10">
    <source>
        <dbReference type="ARBA" id="ARBA00023286"/>
    </source>
</evidence>
<dbReference type="AlphaFoldDB" id="A0A151I2D5"/>
<organism evidence="15 16">
    <name type="scientific">Atta colombica</name>
    <dbReference type="NCBI Taxonomy" id="520822"/>
    <lineage>
        <taxon>Eukaryota</taxon>
        <taxon>Metazoa</taxon>
        <taxon>Ecdysozoa</taxon>
        <taxon>Arthropoda</taxon>
        <taxon>Hexapoda</taxon>
        <taxon>Insecta</taxon>
        <taxon>Pterygota</taxon>
        <taxon>Neoptera</taxon>
        <taxon>Endopterygota</taxon>
        <taxon>Hymenoptera</taxon>
        <taxon>Apocrita</taxon>
        <taxon>Aculeata</taxon>
        <taxon>Formicoidea</taxon>
        <taxon>Formicidae</taxon>
        <taxon>Myrmicinae</taxon>
        <taxon>Atta</taxon>
    </lineage>
</organism>
<proteinExistence type="predicted"/>
<name>A0A151I2D5_9HYME</name>
<protein>
    <submittedName>
        <fullName evidence="15">Glutamate receptor U1</fullName>
    </submittedName>
</protein>
<feature type="chain" id="PRO_5007581955" evidence="13">
    <location>
        <begin position="20"/>
        <end position="680"/>
    </location>
</feature>
<keyword evidence="10" id="KW-1071">Ligand-gated ion channel</keyword>
<evidence type="ECO:0000256" key="8">
    <source>
        <dbReference type="ARBA" id="ARBA00023170"/>
    </source>
</evidence>
<dbReference type="Gene3D" id="1.10.287.70">
    <property type="match status" value="1"/>
</dbReference>
<feature type="transmembrane region" description="Helical" evidence="12">
    <location>
        <begin position="325"/>
        <end position="344"/>
    </location>
</feature>
<dbReference type="EMBL" id="KQ976543">
    <property type="protein sequence ID" value="KYM81009.1"/>
    <property type="molecule type" value="Genomic_DNA"/>
</dbReference>
<evidence type="ECO:0000256" key="11">
    <source>
        <dbReference type="ARBA" id="ARBA00023303"/>
    </source>
</evidence>
<evidence type="ECO:0000256" key="2">
    <source>
        <dbReference type="ARBA" id="ARBA00022448"/>
    </source>
</evidence>
<evidence type="ECO:0000256" key="7">
    <source>
        <dbReference type="ARBA" id="ARBA00023136"/>
    </source>
</evidence>
<feature type="domain" description="Ionotropic glutamate receptor L-glutamate and glycine-binding" evidence="14">
    <location>
        <begin position="186"/>
        <end position="310"/>
    </location>
</feature>
<evidence type="ECO:0000256" key="5">
    <source>
        <dbReference type="ARBA" id="ARBA00022989"/>
    </source>
</evidence>
<dbReference type="Pfam" id="PF10613">
    <property type="entry name" value="Lig_chan-Glu_bd"/>
    <property type="match status" value="1"/>
</dbReference>
<keyword evidence="16" id="KW-1185">Reference proteome</keyword>
<evidence type="ECO:0000256" key="13">
    <source>
        <dbReference type="SAM" id="SignalP"/>
    </source>
</evidence>
<feature type="signal peptide" evidence="13">
    <location>
        <begin position="1"/>
        <end position="19"/>
    </location>
</feature>
<dbReference type="Proteomes" id="UP000078540">
    <property type="component" value="Unassembled WGS sequence"/>
</dbReference>
<keyword evidence="4 12" id="KW-0812">Transmembrane</keyword>
<evidence type="ECO:0000256" key="1">
    <source>
        <dbReference type="ARBA" id="ARBA00004651"/>
    </source>
</evidence>
<evidence type="ECO:0000256" key="9">
    <source>
        <dbReference type="ARBA" id="ARBA00023180"/>
    </source>
</evidence>
<dbReference type="InterPro" id="IPR019594">
    <property type="entry name" value="Glu/Gly-bd"/>
</dbReference>
<evidence type="ECO:0000313" key="16">
    <source>
        <dbReference type="Proteomes" id="UP000078540"/>
    </source>
</evidence>
<feature type="transmembrane region" description="Helical" evidence="12">
    <location>
        <begin position="511"/>
        <end position="532"/>
    </location>
</feature>
<dbReference type="STRING" id="520822.A0A151I2D5"/>
<gene>
    <name evidence="15" type="ORF">ALC53_08573</name>
</gene>
<dbReference type="Gene3D" id="3.40.190.10">
    <property type="entry name" value="Periplasmic binding protein-like II"/>
    <property type="match status" value="1"/>
</dbReference>
<keyword evidence="11" id="KW-0407">Ion channel</keyword>
<keyword evidence="9" id="KW-0325">Glycoprotein</keyword>
<sequence length="680" mass="79590">MKVNSMFGILLLIIIPVLTDKKNIMKNSKMESWISTQNFTTMIKKSFLYSKCCNIFLSESIYDVDTLLHQFINIYPREYVLHERLFDCQGYFLLGPTDGEIKNAMQFVPSSISTIEILIIINDELKNTSKLFNVSLFGNSNANIVSRSGIWTLSENYLKPRFFLKVHSYEELMSEFDVVDMKGRELQVCTFYQPPFSYLNKTIKKIIDGVEEEVFLADNDNEKDGIEMKIFLVMAEKLNFTWTIRKLKSNYRYGRRINSTGWNGGVIQLVLEKTIDLAFGNVRLTPNHYEFVNMSTPWVQMLTQFLVPRPQPITNFWALMRPFSMGTWILILITLIVKSIYMYVRARVDPKFPKRFQSIFCTITELIGRLVGTWMPRNTVNARLELHLWQTAGFLLVTAFCSSLAARLTNSEYEDRIDTIRQFLEANLLWGHKGPEPYWSDYLDLDDIYASQLSSRYIPVRDQEAYIHTLIEQRKFAIYGFVIDSIFFPEDDIFNEYIKNYRLMKESTGNYYSSFVVQSWLLQPIDMIMLWLRESGIALFHLNNVMHRRISFNLREVVKEHDGLDGIYRRLGLTPLGVGFLVLIVGLLASTIVFFYELKQASNSRSIREVFRDIHKKRKTYKSSTYKRRYRKEVEPIDHNLDNKNFDSFVIKSAGHTTNTEFARKCNNKIFHNNLGNTSI</sequence>
<accession>A0A151I2D5</accession>
<evidence type="ECO:0000256" key="4">
    <source>
        <dbReference type="ARBA" id="ARBA00022692"/>
    </source>
</evidence>
<dbReference type="PANTHER" id="PTHR42643:SF30">
    <property type="entry name" value="IONOTROPIC RECEPTOR 40A-RELATED"/>
    <property type="match status" value="1"/>
</dbReference>
<dbReference type="InterPro" id="IPR052192">
    <property type="entry name" value="Insect_Ionotropic_Sensory_Rcpt"/>
</dbReference>